<comment type="similarity">
    <text evidence="6">In the C-terminal section; belongs to the OsmX family.</text>
</comment>
<dbReference type="Proteomes" id="UP000501676">
    <property type="component" value="Chromosome"/>
</dbReference>
<evidence type="ECO:0000256" key="8">
    <source>
        <dbReference type="SAM" id="Phobius"/>
    </source>
</evidence>
<dbReference type="PROSITE" id="PS50928">
    <property type="entry name" value="ABC_TM1"/>
    <property type="match status" value="1"/>
</dbReference>
<proteinExistence type="inferred from homology"/>
<dbReference type="SUPFAM" id="SSF161098">
    <property type="entry name" value="MetI-like"/>
    <property type="match status" value="1"/>
</dbReference>
<dbReference type="RefSeq" id="WP_006736931.1">
    <property type="nucleotide sequence ID" value="NZ_CP049228.1"/>
</dbReference>
<sequence>MIDNILNLKQTSIVLNFLMDEMTILFVSFVVSSLLALLLHKCARLTKVINWLFKLILVVPIFLLIAWIFIKHNIVLTIYLYWIIGSAFATCVLFPVINNAFTKINPELKTTAVALGLSKKKILFKIELPLVIADIIGGFKKIVFYSSIWLMIINLISIRNCNQISLIHFSKIQCNIAIVLTLSVLLLNFIFCLVKLFNAKFQWMFLIIVLLFGIVSLGAYSLNNIKTVANSAKSEQIIIASKDDSQFDIIANMYKILLEKNKKYHVTFSRRKDDRQILKELRSGNIDIYPEETRKVFSLIDNSDKKFANIDELYRYTRDILYKQDLIYMTPMAYHNNYVLIADKEFAKQNKITKISDLQKYKSKLVVGMFKDFAYSSNGYEGLKDVYKLDFPKMSVTTADQCYEKLRKRQVNLIAATSNDPEIKKNNLLILNDDKYYFVPYQVAPIITKRFAKKHHQVVKIIEKLAGKITDDEMIQLETRVKLEHKNAAKVAKAFLQRNKLI</sequence>
<dbReference type="GO" id="GO:0043190">
    <property type="term" value="C:ATP-binding cassette (ABC) transporter complex"/>
    <property type="evidence" value="ECO:0007669"/>
    <property type="project" value="InterPro"/>
</dbReference>
<feature type="transmembrane region" description="Helical" evidence="8">
    <location>
        <begin position="76"/>
        <end position="101"/>
    </location>
</feature>
<evidence type="ECO:0000256" key="5">
    <source>
        <dbReference type="ARBA" id="ARBA00023136"/>
    </source>
</evidence>
<feature type="transmembrane region" description="Helical" evidence="8">
    <location>
        <begin position="51"/>
        <end position="70"/>
    </location>
</feature>
<evidence type="ECO:0000256" key="1">
    <source>
        <dbReference type="ARBA" id="ARBA00004141"/>
    </source>
</evidence>
<evidence type="ECO:0000256" key="7">
    <source>
        <dbReference type="ARBA" id="ARBA00035652"/>
    </source>
</evidence>
<dbReference type="AlphaFoldDB" id="A0A6G7B8P7"/>
<evidence type="ECO:0000313" key="10">
    <source>
        <dbReference type="EMBL" id="QIH23863.1"/>
    </source>
</evidence>
<evidence type="ECO:0000256" key="3">
    <source>
        <dbReference type="ARBA" id="ARBA00022692"/>
    </source>
</evidence>
<evidence type="ECO:0000256" key="2">
    <source>
        <dbReference type="ARBA" id="ARBA00022448"/>
    </source>
</evidence>
<dbReference type="Gene3D" id="3.40.190.120">
    <property type="entry name" value="Osmoprotection protein (prox), domain 2"/>
    <property type="match status" value="1"/>
</dbReference>
<keyword evidence="3 8" id="KW-0812">Transmembrane</keyword>
<feature type="transmembrane region" description="Helical" evidence="8">
    <location>
        <begin position="174"/>
        <end position="197"/>
    </location>
</feature>
<evidence type="ECO:0000256" key="4">
    <source>
        <dbReference type="ARBA" id="ARBA00022989"/>
    </source>
</evidence>
<dbReference type="CDD" id="cd13610">
    <property type="entry name" value="PBP2_ChoS"/>
    <property type="match status" value="1"/>
</dbReference>
<keyword evidence="2" id="KW-0813">Transport</keyword>
<dbReference type="Gene3D" id="1.10.3720.10">
    <property type="entry name" value="MetI-like"/>
    <property type="match status" value="1"/>
</dbReference>
<dbReference type="Gene3D" id="3.40.190.10">
    <property type="entry name" value="Periplasmic binding protein-like II"/>
    <property type="match status" value="1"/>
</dbReference>
<evidence type="ECO:0000313" key="11">
    <source>
        <dbReference type="Proteomes" id="UP000501676"/>
    </source>
</evidence>
<comment type="similarity">
    <text evidence="7">In the N-terminal section; belongs to the binding-protein-dependent transport system permease family.</text>
</comment>
<name>A0A6G7B8P7_9LACO</name>
<evidence type="ECO:0000256" key="6">
    <source>
        <dbReference type="ARBA" id="ARBA00035642"/>
    </source>
</evidence>
<dbReference type="InterPro" id="IPR000515">
    <property type="entry name" value="MetI-like"/>
</dbReference>
<dbReference type="CDD" id="cd06261">
    <property type="entry name" value="TM_PBP2"/>
    <property type="match status" value="1"/>
</dbReference>
<comment type="subcellular location">
    <subcellularLocation>
        <location evidence="1">Membrane</location>
        <topology evidence="1">Multi-pass membrane protein</topology>
    </subcellularLocation>
</comment>
<reference evidence="10 11" key="1">
    <citation type="submission" date="2020-02" db="EMBL/GenBank/DDBJ databases">
        <title>Complete genome sequences of six Lactobacillus iners strains isolated from the human vagina.</title>
        <authorList>
            <person name="France M.T."/>
            <person name="Rutt L."/>
            <person name="Narina S."/>
            <person name="Arbaugh S."/>
            <person name="Humphrys M.S."/>
            <person name="Ma B."/>
            <person name="Hayward M.R."/>
            <person name="Relman D."/>
            <person name="Kwon D.S."/>
            <person name="Ravel J."/>
        </authorList>
    </citation>
    <scope>NUCLEOTIDE SEQUENCE [LARGE SCALE GENOMIC DNA]</scope>
    <source>
        <strain evidence="10 11">C0210C1</strain>
    </source>
</reference>
<accession>A0A6G7B8P7</accession>
<feature type="transmembrane region" description="Helical" evidence="8">
    <location>
        <begin position="203"/>
        <end position="223"/>
    </location>
</feature>
<feature type="transmembrane region" description="Helical" evidence="8">
    <location>
        <begin position="22"/>
        <end position="39"/>
    </location>
</feature>
<gene>
    <name evidence="10" type="ORF">G6Z83_03975</name>
</gene>
<dbReference type="SUPFAM" id="SSF53850">
    <property type="entry name" value="Periplasmic binding protein-like II"/>
    <property type="match status" value="1"/>
</dbReference>
<organism evidence="10 11">
    <name type="scientific">Lactobacillus iners</name>
    <dbReference type="NCBI Taxonomy" id="147802"/>
    <lineage>
        <taxon>Bacteria</taxon>
        <taxon>Bacillati</taxon>
        <taxon>Bacillota</taxon>
        <taxon>Bacilli</taxon>
        <taxon>Lactobacillales</taxon>
        <taxon>Lactobacillaceae</taxon>
        <taxon>Lactobacillus</taxon>
    </lineage>
</organism>
<feature type="domain" description="ABC transmembrane type-1" evidence="9">
    <location>
        <begin position="14"/>
        <end position="195"/>
    </location>
</feature>
<protein>
    <submittedName>
        <fullName evidence="10">ABC transporter permease subunit</fullName>
    </submittedName>
</protein>
<dbReference type="InterPro" id="IPR058089">
    <property type="entry name" value="EgtUBC_SBD"/>
</dbReference>
<keyword evidence="4 8" id="KW-1133">Transmembrane helix</keyword>
<keyword evidence="5 8" id="KW-0472">Membrane</keyword>
<dbReference type="GO" id="GO:0022857">
    <property type="term" value="F:transmembrane transporter activity"/>
    <property type="evidence" value="ECO:0007669"/>
    <property type="project" value="InterPro"/>
</dbReference>
<dbReference type="InterPro" id="IPR035906">
    <property type="entry name" value="MetI-like_sf"/>
</dbReference>
<dbReference type="Pfam" id="PF04069">
    <property type="entry name" value="OpuAC"/>
    <property type="match status" value="1"/>
</dbReference>
<dbReference type="InterPro" id="IPR007210">
    <property type="entry name" value="ABC_Gly_betaine_transp_sub-bd"/>
</dbReference>
<dbReference type="EMBL" id="CP049228">
    <property type="protein sequence ID" value="QIH23863.1"/>
    <property type="molecule type" value="Genomic_DNA"/>
</dbReference>
<evidence type="ECO:0000259" key="9">
    <source>
        <dbReference type="PROSITE" id="PS50928"/>
    </source>
</evidence>